<dbReference type="AlphaFoldDB" id="A0A8C5CZQ5"/>
<evidence type="ECO:0000256" key="2">
    <source>
        <dbReference type="SAM" id="Phobius"/>
    </source>
</evidence>
<sequence>MFRNSCPCWPVLFYCNVRGCSFRIAVLVFWYFGVYFRVFFDHSPHTPSIGLGSICPNTQPVHHVGVACAHQPGEPSAVYVGKMDAAVTQDDGKMQKSTNKPNFVPENNEDPASESGHDETQHDFVLDFVQKELGGDLKSLKNVAELLEKVRAEKEMLEEQGIGSTKHKPRPPRSLYSLTPPPASDDLISEKALTTLPGVPQASPLSLPVQVMVLPLTKRFRYHFTGNRTTNSLGKPEWYLTQILMWMGNNSAFMDDKIQPILDRTGSNVNARVELCRGLLSLAQEKLTHDLPRLLYDDTLFCHLVDEVLQFEKELRSTHSYPAALPGLLHIPLEDATLQKWLTVERKMALEKVDSMLSGEGAWSCQYRDISDVDELKAPDCAETFMTLLLVITDRYRALPCSRAQLKFLDLQRELVDDFRIRLTQVMKEESRSPLSPRYSAILNAANYISTVLADWADNVFFLQLQQAVVSLGEVEAEGGRPVLGPMEAGRLASLEGSLFESLLALLDRLRGDMIGRLLDTVMKDVREKAQLYRQDRWLSLPSQCDQATMSLSSSACPMMLCVRDHLLTLQQRLCGPLFQMAWQGLADRLNSFLYQDVVLYNHFNEGGAAQLQFDMTRNLFPLFGHYCKRPENFFKHVKEACIVLSLSIGSALLLRDLLREALEGRQALNELGVYRLAPGDVLILLNLRASWPGQ</sequence>
<evidence type="ECO:0000313" key="4">
    <source>
        <dbReference type="Proteomes" id="UP000694546"/>
    </source>
</evidence>
<evidence type="ECO:0000313" key="3">
    <source>
        <dbReference type="Ensembl" id="ENSGMOP00000069419.1"/>
    </source>
</evidence>
<organism evidence="3 4">
    <name type="scientific">Gadus morhua</name>
    <name type="common">Atlantic cod</name>
    <dbReference type="NCBI Taxonomy" id="8049"/>
    <lineage>
        <taxon>Eukaryota</taxon>
        <taxon>Metazoa</taxon>
        <taxon>Chordata</taxon>
        <taxon>Craniata</taxon>
        <taxon>Vertebrata</taxon>
        <taxon>Euteleostomi</taxon>
        <taxon>Actinopterygii</taxon>
        <taxon>Neopterygii</taxon>
        <taxon>Teleostei</taxon>
        <taxon>Neoteleostei</taxon>
        <taxon>Acanthomorphata</taxon>
        <taxon>Zeiogadaria</taxon>
        <taxon>Gadariae</taxon>
        <taxon>Gadiformes</taxon>
        <taxon>Gadoidei</taxon>
        <taxon>Gadidae</taxon>
        <taxon>Gadus</taxon>
    </lineage>
</organism>
<keyword evidence="4" id="KW-1185">Reference proteome</keyword>
<keyword evidence="2" id="KW-0472">Membrane</keyword>
<dbReference type="GO" id="GO:0006890">
    <property type="term" value="P:retrograde vesicle-mediated transport, Golgi to endoplasmic reticulum"/>
    <property type="evidence" value="ECO:0007669"/>
    <property type="project" value="InterPro"/>
</dbReference>
<dbReference type="PANTHER" id="PTHR13520:SF0">
    <property type="entry name" value="RAD50-INTERACTING PROTEIN 1"/>
    <property type="match status" value="1"/>
</dbReference>
<dbReference type="InterPro" id="IPR042044">
    <property type="entry name" value="EXOC6PINT-1/Sec15/Tip20_C_dom2"/>
</dbReference>
<dbReference type="InterPro" id="IPR007528">
    <property type="entry name" value="RINT1_Tip20"/>
</dbReference>
<dbReference type="Proteomes" id="UP000694546">
    <property type="component" value="Chromosome 4"/>
</dbReference>
<dbReference type="GeneTree" id="ENSGT00390000017006"/>
<dbReference type="GO" id="GO:0060628">
    <property type="term" value="P:regulation of ER to Golgi vesicle-mediated transport"/>
    <property type="evidence" value="ECO:0007669"/>
    <property type="project" value="TreeGrafter"/>
</dbReference>
<dbReference type="PROSITE" id="PS51386">
    <property type="entry name" value="RINT1_TIP20"/>
    <property type="match status" value="1"/>
</dbReference>
<dbReference type="Ensembl" id="ENSGMOT00000028838.1">
    <property type="protein sequence ID" value="ENSGMOP00000069419.1"/>
    <property type="gene ID" value="ENSGMOG00000001167.2"/>
</dbReference>
<feature type="region of interest" description="Disordered" evidence="1">
    <location>
        <begin position="89"/>
        <end position="119"/>
    </location>
</feature>
<proteinExistence type="predicted"/>
<evidence type="ECO:0008006" key="5">
    <source>
        <dbReference type="Google" id="ProtNLM"/>
    </source>
</evidence>
<dbReference type="Pfam" id="PF04437">
    <property type="entry name" value="RINT1_TIP1"/>
    <property type="match status" value="1"/>
</dbReference>
<feature type="transmembrane region" description="Helical" evidence="2">
    <location>
        <begin position="20"/>
        <end position="40"/>
    </location>
</feature>
<dbReference type="Gene3D" id="1.20.58.670">
    <property type="entry name" value="Dsl1p vesicle tethering complex, Tip20p subunit, domain D"/>
    <property type="match status" value="1"/>
</dbReference>
<reference evidence="3" key="1">
    <citation type="submission" date="2025-08" db="UniProtKB">
        <authorList>
            <consortium name="Ensembl"/>
        </authorList>
    </citation>
    <scope>IDENTIFICATION</scope>
</reference>
<dbReference type="GO" id="GO:0006888">
    <property type="term" value="P:endoplasmic reticulum to Golgi vesicle-mediated transport"/>
    <property type="evidence" value="ECO:0007669"/>
    <property type="project" value="InterPro"/>
</dbReference>
<accession>A0A8C5CZQ5</accession>
<reference evidence="3" key="2">
    <citation type="submission" date="2025-09" db="UniProtKB">
        <authorList>
            <consortium name="Ensembl"/>
        </authorList>
    </citation>
    <scope>IDENTIFICATION</scope>
</reference>
<dbReference type="PANTHER" id="PTHR13520">
    <property type="entry name" value="RAD50-INTERACTING PROTEIN 1 RINT-1"/>
    <property type="match status" value="1"/>
</dbReference>
<dbReference type="GO" id="GO:0070939">
    <property type="term" value="C:Dsl1/NZR complex"/>
    <property type="evidence" value="ECO:0007669"/>
    <property type="project" value="InterPro"/>
</dbReference>
<keyword evidence="2" id="KW-1133">Transmembrane helix</keyword>
<name>A0A8C5CZQ5_GADMO</name>
<gene>
    <name evidence="3" type="primary">rint1</name>
</gene>
<protein>
    <recommendedName>
        <fullName evidence="5">RAD50 interactor 1</fullName>
    </recommendedName>
</protein>
<evidence type="ECO:0000256" key="1">
    <source>
        <dbReference type="SAM" id="MobiDB-lite"/>
    </source>
</evidence>
<keyword evidence="2" id="KW-0812">Transmembrane</keyword>